<evidence type="ECO:0000313" key="3">
    <source>
        <dbReference type="Proteomes" id="UP001501323"/>
    </source>
</evidence>
<name>A0ABP9E8V1_9GAMM</name>
<dbReference type="Proteomes" id="UP001501323">
    <property type="component" value="Unassembled WGS sequence"/>
</dbReference>
<evidence type="ECO:0000313" key="2">
    <source>
        <dbReference type="EMBL" id="GAA4867548.1"/>
    </source>
</evidence>
<dbReference type="EMBL" id="BAABJY010000002">
    <property type="protein sequence ID" value="GAA4867548.1"/>
    <property type="molecule type" value="Genomic_DNA"/>
</dbReference>
<dbReference type="PANTHER" id="PTHR37461">
    <property type="entry name" value="ANTI-SIGMA-K FACTOR RSKA"/>
    <property type="match status" value="1"/>
</dbReference>
<dbReference type="PANTHER" id="PTHR37461:SF1">
    <property type="entry name" value="ANTI-SIGMA-K FACTOR RSKA"/>
    <property type="match status" value="1"/>
</dbReference>
<dbReference type="Pfam" id="PF10099">
    <property type="entry name" value="RskA_C"/>
    <property type="match status" value="1"/>
</dbReference>
<dbReference type="RefSeq" id="WP_345295327.1">
    <property type="nucleotide sequence ID" value="NZ_BAABJY010000002.1"/>
</dbReference>
<proteinExistence type="predicted"/>
<evidence type="ECO:0000259" key="1">
    <source>
        <dbReference type="Pfam" id="PF10099"/>
    </source>
</evidence>
<keyword evidence="3" id="KW-1185">Reference proteome</keyword>
<protein>
    <submittedName>
        <fullName evidence="2">Anti-sigma factor</fullName>
    </submittedName>
</protein>
<dbReference type="InterPro" id="IPR051474">
    <property type="entry name" value="Anti-sigma-K/W_factor"/>
</dbReference>
<dbReference type="InterPro" id="IPR018764">
    <property type="entry name" value="RskA_C"/>
</dbReference>
<sequence length="262" mass="27236">MNTTHEEIPDNDDLLAAEYVLGLLDPGMRRDAAARLQHDVAFKALVADWESRFSPWLAEIAPVAVPSAAWPRIRSALGWHGHGRSATPPASAAAPSLWERISFWRGMALGGVAVAAASVAALAISLRTAPEPIDPSPSAPMARIPVSSPGPAAPMAVSLVADDGSATYNAVMNPDTGVIVLVPVNVPEDARVPELWLIGDDGVPKSLGVIARDRAQQVRIPDSVRKAAEADAVFAISLEPEGGSPTGAPTGPVVAKGNLIKL</sequence>
<feature type="domain" description="Anti-sigma K factor RskA C-terminal" evidence="1">
    <location>
        <begin position="113"/>
        <end position="253"/>
    </location>
</feature>
<organism evidence="2 3">
    <name type="scientific">Luteimonas vadosa</name>
    <dbReference type="NCBI Taxonomy" id="1165507"/>
    <lineage>
        <taxon>Bacteria</taxon>
        <taxon>Pseudomonadati</taxon>
        <taxon>Pseudomonadota</taxon>
        <taxon>Gammaproteobacteria</taxon>
        <taxon>Lysobacterales</taxon>
        <taxon>Lysobacteraceae</taxon>
        <taxon>Luteimonas</taxon>
    </lineage>
</organism>
<gene>
    <name evidence="2" type="ORF">GCM10023332_19890</name>
</gene>
<comment type="caution">
    <text evidence="2">The sequence shown here is derived from an EMBL/GenBank/DDBJ whole genome shotgun (WGS) entry which is preliminary data.</text>
</comment>
<reference evidence="3" key="1">
    <citation type="journal article" date="2019" name="Int. J. Syst. Evol. Microbiol.">
        <title>The Global Catalogue of Microorganisms (GCM) 10K type strain sequencing project: providing services to taxonomists for standard genome sequencing and annotation.</title>
        <authorList>
            <consortium name="The Broad Institute Genomics Platform"/>
            <consortium name="The Broad Institute Genome Sequencing Center for Infectious Disease"/>
            <person name="Wu L."/>
            <person name="Ma J."/>
        </authorList>
    </citation>
    <scope>NUCLEOTIDE SEQUENCE [LARGE SCALE GENOMIC DNA]</scope>
    <source>
        <strain evidence="3">JCM 18392</strain>
    </source>
</reference>
<accession>A0ABP9E8V1</accession>